<dbReference type="SUPFAM" id="SSF103473">
    <property type="entry name" value="MFS general substrate transporter"/>
    <property type="match status" value="1"/>
</dbReference>
<dbReference type="Gene3D" id="1.20.1250.20">
    <property type="entry name" value="MFS general substrate transporter like domains"/>
    <property type="match status" value="1"/>
</dbReference>
<feature type="transmembrane region" description="Helical" evidence="5">
    <location>
        <begin position="106"/>
        <end position="125"/>
    </location>
</feature>
<dbReference type="KEGG" id="sin:YN1551_2098"/>
<dbReference type="AlphaFoldDB" id="C3NJ12"/>
<sequence>MLSTLVDKIGRKITGTLGFILTIPPSLLFLIPYILHSITIPIATLAIGLIYFFNVGLVGTLMYIPSVELTRSRVRGTTIGWDNLFAFGLALPALTLYAYLGLKYAFILEIILSAIFALGTWILSIDVTGKSLEEAVKIAWEGQK</sequence>
<evidence type="ECO:0000256" key="2">
    <source>
        <dbReference type="ARBA" id="ARBA00022692"/>
    </source>
</evidence>
<proteinExistence type="predicted"/>
<keyword evidence="2 5" id="KW-0812">Transmembrane</keyword>
<evidence type="ECO:0000313" key="6">
    <source>
        <dbReference type="EMBL" id="ACP49122.1"/>
    </source>
</evidence>
<evidence type="ECO:0000313" key="7">
    <source>
        <dbReference type="Proteomes" id="UP000006818"/>
    </source>
</evidence>
<keyword evidence="3 5" id="KW-1133">Transmembrane helix</keyword>
<evidence type="ECO:0000256" key="4">
    <source>
        <dbReference type="ARBA" id="ARBA00023136"/>
    </source>
</evidence>
<dbReference type="EMBL" id="CP001404">
    <property type="protein sequence ID" value="ACP49122.1"/>
    <property type="molecule type" value="Genomic_DNA"/>
</dbReference>
<evidence type="ECO:0000256" key="5">
    <source>
        <dbReference type="SAM" id="Phobius"/>
    </source>
</evidence>
<evidence type="ECO:0000256" key="3">
    <source>
        <dbReference type="ARBA" id="ARBA00022989"/>
    </source>
</evidence>
<dbReference type="InterPro" id="IPR036259">
    <property type="entry name" value="MFS_trans_sf"/>
</dbReference>
<feature type="transmembrane region" description="Helical" evidence="5">
    <location>
        <begin position="12"/>
        <end position="34"/>
    </location>
</feature>
<dbReference type="GO" id="GO:0022857">
    <property type="term" value="F:transmembrane transporter activity"/>
    <property type="evidence" value="ECO:0007669"/>
    <property type="project" value="InterPro"/>
</dbReference>
<comment type="subcellular location">
    <subcellularLocation>
        <location evidence="1">Membrane</location>
        <topology evidence="1">Multi-pass membrane protein</topology>
    </subcellularLocation>
</comment>
<dbReference type="Proteomes" id="UP000006818">
    <property type="component" value="Chromosome"/>
</dbReference>
<name>C3NJ12_SACI1</name>
<dbReference type="PROSITE" id="PS00216">
    <property type="entry name" value="SUGAR_TRANSPORT_1"/>
    <property type="match status" value="1"/>
</dbReference>
<dbReference type="InterPro" id="IPR005829">
    <property type="entry name" value="Sugar_transporter_CS"/>
</dbReference>
<evidence type="ECO:0000256" key="1">
    <source>
        <dbReference type="ARBA" id="ARBA00004141"/>
    </source>
</evidence>
<dbReference type="GO" id="GO:0016020">
    <property type="term" value="C:membrane"/>
    <property type="evidence" value="ECO:0007669"/>
    <property type="project" value="UniProtKB-SubCell"/>
</dbReference>
<accession>C3NJ12</accession>
<protein>
    <submittedName>
        <fullName evidence="6">Transporter</fullName>
    </submittedName>
</protein>
<feature type="transmembrane region" description="Helical" evidence="5">
    <location>
        <begin position="40"/>
        <end position="64"/>
    </location>
</feature>
<feature type="transmembrane region" description="Helical" evidence="5">
    <location>
        <begin position="84"/>
        <end position="100"/>
    </location>
</feature>
<gene>
    <name evidence="6" type="ordered locus">YN1551_2098</name>
</gene>
<keyword evidence="4 5" id="KW-0472">Membrane</keyword>
<reference evidence="6 7" key="1">
    <citation type="journal article" date="2009" name="Proc. Natl. Acad. Sci. U.S.A.">
        <title>Biogeography of the Sulfolobus islandicus pan-genome.</title>
        <authorList>
            <person name="Reno M.L."/>
            <person name="Held N.L."/>
            <person name="Fields C.J."/>
            <person name="Burke P.V."/>
            <person name="Whitaker R.J."/>
        </authorList>
    </citation>
    <scope>NUCLEOTIDE SEQUENCE [LARGE SCALE GENOMIC DNA]</scope>
    <source>
        <strain evidence="7">Y.N.15.51 / Yellowstone #2</strain>
    </source>
</reference>
<organism evidence="6 7">
    <name type="scientific">Saccharolobus islandicus (strain Y.N.15.51 / Yellowstone #2)</name>
    <name type="common">Sulfolobus islandicus</name>
    <dbReference type="NCBI Taxonomy" id="419942"/>
    <lineage>
        <taxon>Archaea</taxon>
        <taxon>Thermoproteota</taxon>
        <taxon>Thermoprotei</taxon>
        <taxon>Sulfolobales</taxon>
        <taxon>Sulfolobaceae</taxon>
        <taxon>Saccharolobus</taxon>
    </lineage>
</organism>
<dbReference type="HOGENOM" id="CLU_1792212_0_0_2"/>